<accession>A0A927R427</accession>
<dbReference type="Proteomes" id="UP000649753">
    <property type="component" value="Unassembled WGS sequence"/>
</dbReference>
<gene>
    <name evidence="2" type="ORF">H4W31_000259</name>
</gene>
<comment type="caution">
    <text evidence="2">The sequence shown here is derived from an EMBL/GenBank/DDBJ whole genome shotgun (WGS) entry which is preliminary data.</text>
</comment>
<dbReference type="RefSeq" id="WP_192764955.1">
    <property type="nucleotide sequence ID" value="NZ_JADBEB010000001.1"/>
</dbReference>
<keyword evidence="3" id="KW-1185">Reference proteome</keyword>
<dbReference type="Pfam" id="PF04149">
    <property type="entry name" value="DUF397"/>
    <property type="match status" value="1"/>
</dbReference>
<protein>
    <recommendedName>
        <fullName evidence="1">DUF397 domain-containing protein</fullName>
    </recommendedName>
</protein>
<dbReference type="EMBL" id="JADBEB010000001">
    <property type="protein sequence ID" value="MBE1484621.1"/>
    <property type="molecule type" value="Genomic_DNA"/>
</dbReference>
<proteinExistence type="predicted"/>
<dbReference type="InterPro" id="IPR007278">
    <property type="entry name" value="DUF397"/>
</dbReference>
<sequence length="62" mass="6905">MSQTGSAELIWRKSTRCESQHCVEVAQVRVGVAVRDSVNPEQFVTFNAAAWRAFVDTLHAGR</sequence>
<evidence type="ECO:0000313" key="2">
    <source>
        <dbReference type="EMBL" id="MBE1484621.1"/>
    </source>
</evidence>
<organism evidence="2 3">
    <name type="scientific">Plantactinospora soyae</name>
    <dbReference type="NCBI Taxonomy" id="1544732"/>
    <lineage>
        <taxon>Bacteria</taxon>
        <taxon>Bacillati</taxon>
        <taxon>Actinomycetota</taxon>
        <taxon>Actinomycetes</taxon>
        <taxon>Micromonosporales</taxon>
        <taxon>Micromonosporaceae</taxon>
        <taxon>Plantactinospora</taxon>
    </lineage>
</organism>
<evidence type="ECO:0000259" key="1">
    <source>
        <dbReference type="Pfam" id="PF04149"/>
    </source>
</evidence>
<reference evidence="2" key="1">
    <citation type="submission" date="2020-10" db="EMBL/GenBank/DDBJ databases">
        <title>Sequencing the genomes of 1000 actinobacteria strains.</title>
        <authorList>
            <person name="Klenk H.-P."/>
        </authorList>
    </citation>
    <scope>NUCLEOTIDE SEQUENCE</scope>
    <source>
        <strain evidence="2">DSM 46832</strain>
    </source>
</reference>
<evidence type="ECO:0000313" key="3">
    <source>
        <dbReference type="Proteomes" id="UP000649753"/>
    </source>
</evidence>
<dbReference type="AlphaFoldDB" id="A0A927R427"/>
<feature type="domain" description="DUF397" evidence="1">
    <location>
        <begin position="11"/>
        <end position="58"/>
    </location>
</feature>
<name>A0A927R427_9ACTN</name>